<sequence>MDAAVMKHMASNFAKLDKFERVDFRRWHNKMHFLLYSMSVVYVLTTPIPEDGGDDATNVESFKELWDSLEAKFMVKDAMNFLVYLEDCKHTLKHLKEELTLVELGSHMRIEEPLKMQDSDKPKENNVAGPLVVNMVEHNNSSRYNDNKGKRKHHDNTRTDPNKKSKVTCSKCRKPKHLKKDCKGGNVSNKANSSGKNGLVDGSTNSVKGQNMLNKSFQVYYVTYVSEAYYVQDDDVAW</sequence>
<dbReference type="AlphaFoldDB" id="A0A6L2LNT9"/>
<feature type="region of interest" description="Disordered" evidence="1">
    <location>
        <begin position="138"/>
        <end position="203"/>
    </location>
</feature>
<feature type="compositionally biased region" description="Polar residues" evidence="1">
    <location>
        <begin position="186"/>
        <end position="203"/>
    </location>
</feature>
<reference evidence="2" key="1">
    <citation type="journal article" date="2019" name="Sci. Rep.">
        <title>Draft genome of Tanacetum cinerariifolium, the natural source of mosquito coil.</title>
        <authorList>
            <person name="Yamashiro T."/>
            <person name="Shiraishi A."/>
            <person name="Satake H."/>
            <person name="Nakayama K."/>
        </authorList>
    </citation>
    <scope>NUCLEOTIDE SEQUENCE</scope>
</reference>
<dbReference type="PANTHER" id="PTHR47592">
    <property type="entry name" value="PBF68 PROTEIN"/>
    <property type="match status" value="1"/>
</dbReference>
<name>A0A6L2LNT9_TANCI</name>
<evidence type="ECO:0008006" key="3">
    <source>
        <dbReference type="Google" id="ProtNLM"/>
    </source>
</evidence>
<evidence type="ECO:0000256" key="1">
    <source>
        <dbReference type="SAM" id="MobiDB-lite"/>
    </source>
</evidence>
<organism evidence="2">
    <name type="scientific">Tanacetum cinerariifolium</name>
    <name type="common">Dalmatian daisy</name>
    <name type="synonym">Chrysanthemum cinerariifolium</name>
    <dbReference type="NCBI Taxonomy" id="118510"/>
    <lineage>
        <taxon>Eukaryota</taxon>
        <taxon>Viridiplantae</taxon>
        <taxon>Streptophyta</taxon>
        <taxon>Embryophyta</taxon>
        <taxon>Tracheophyta</taxon>
        <taxon>Spermatophyta</taxon>
        <taxon>Magnoliopsida</taxon>
        <taxon>eudicotyledons</taxon>
        <taxon>Gunneridae</taxon>
        <taxon>Pentapetalae</taxon>
        <taxon>asterids</taxon>
        <taxon>campanulids</taxon>
        <taxon>Asterales</taxon>
        <taxon>Asteraceae</taxon>
        <taxon>Asteroideae</taxon>
        <taxon>Anthemideae</taxon>
        <taxon>Anthemidinae</taxon>
        <taxon>Tanacetum</taxon>
    </lineage>
</organism>
<protein>
    <recommendedName>
        <fullName evidence="3">Zinc finger, CCHC-type</fullName>
    </recommendedName>
</protein>
<gene>
    <name evidence="2" type="ORF">Tci_035439</name>
</gene>
<dbReference type="EMBL" id="BKCJ010004850">
    <property type="protein sequence ID" value="GEU63461.1"/>
    <property type="molecule type" value="Genomic_DNA"/>
</dbReference>
<accession>A0A6L2LNT9</accession>
<proteinExistence type="predicted"/>
<feature type="compositionally biased region" description="Basic residues" evidence="1">
    <location>
        <begin position="171"/>
        <end position="180"/>
    </location>
</feature>
<evidence type="ECO:0000313" key="2">
    <source>
        <dbReference type="EMBL" id="GEU63461.1"/>
    </source>
</evidence>
<dbReference type="PANTHER" id="PTHR47592:SF29">
    <property type="entry name" value="ZINC FINGER, CCHC-TYPE"/>
    <property type="match status" value="1"/>
</dbReference>
<comment type="caution">
    <text evidence="2">The sequence shown here is derived from an EMBL/GenBank/DDBJ whole genome shotgun (WGS) entry which is preliminary data.</text>
</comment>